<dbReference type="EMBL" id="FOUM01000009">
    <property type="protein sequence ID" value="SFM73123.1"/>
    <property type="molecule type" value="Genomic_DNA"/>
</dbReference>
<dbReference type="SUPFAM" id="SSF52833">
    <property type="entry name" value="Thioredoxin-like"/>
    <property type="match status" value="1"/>
</dbReference>
<dbReference type="InterPro" id="IPR006660">
    <property type="entry name" value="Arsenate_reductase-like"/>
</dbReference>
<dbReference type="PANTHER" id="PTHR30041:SF8">
    <property type="entry name" value="PROTEIN YFFB"/>
    <property type="match status" value="1"/>
</dbReference>
<protein>
    <submittedName>
        <fullName evidence="3">Arsenate reductase</fullName>
    </submittedName>
</protein>
<dbReference type="InterPro" id="IPR036249">
    <property type="entry name" value="Thioredoxin-like_sf"/>
</dbReference>
<dbReference type="Proteomes" id="UP000183766">
    <property type="component" value="Unassembled WGS sequence"/>
</dbReference>
<proteinExistence type="inferred from homology"/>
<evidence type="ECO:0000313" key="4">
    <source>
        <dbReference type="Proteomes" id="UP000183766"/>
    </source>
</evidence>
<gene>
    <name evidence="3" type="ORF">SAMN05216250_109102</name>
</gene>
<evidence type="ECO:0000313" key="3">
    <source>
        <dbReference type="EMBL" id="SFM73123.1"/>
    </source>
</evidence>
<dbReference type="Gene3D" id="3.40.30.10">
    <property type="entry name" value="Glutaredoxin"/>
    <property type="match status" value="1"/>
</dbReference>
<evidence type="ECO:0000256" key="2">
    <source>
        <dbReference type="PROSITE-ProRule" id="PRU01282"/>
    </source>
</evidence>
<dbReference type="AlphaFoldDB" id="A0A1I4T945"/>
<comment type="similarity">
    <text evidence="1 2">Belongs to the ArsC family.</text>
</comment>
<name>A0A1I4T945_9BACE</name>
<sequence>MNMATLFLQYPACSTCQKAKKWLTENNIEFTNRLIVEENPTVEELKAWIPRSGLPVKKFFNTSGLVYKELKLSEKLPAMSEEEQIALLATNGKLVKRPLVVTDSFVLVGFKPDEWEKLK</sequence>
<accession>A0A1I4T945</accession>
<dbReference type="Pfam" id="PF03960">
    <property type="entry name" value="ArsC"/>
    <property type="match status" value="1"/>
</dbReference>
<reference evidence="4" key="1">
    <citation type="submission" date="2016-10" db="EMBL/GenBank/DDBJ databases">
        <authorList>
            <person name="Varghese N."/>
            <person name="Submissions S."/>
        </authorList>
    </citation>
    <scope>NUCLEOTIDE SEQUENCE [LARGE SCALE GENOMIC DNA]</scope>
    <source>
        <strain evidence="4">NLAE-zl-C202</strain>
    </source>
</reference>
<dbReference type="CDD" id="cd03036">
    <property type="entry name" value="ArsC_like"/>
    <property type="match status" value="1"/>
</dbReference>
<dbReference type="InterPro" id="IPR006504">
    <property type="entry name" value="Tscrpt_reg_Spx/MgsR"/>
</dbReference>
<evidence type="ECO:0000256" key="1">
    <source>
        <dbReference type="ARBA" id="ARBA00007198"/>
    </source>
</evidence>
<dbReference type="PANTHER" id="PTHR30041">
    <property type="entry name" value="ARSENATE REDUCTASE"/>
    <property type="match status" value="1"/>
</dbReference>
<dbReference type="PROSITE" id="PS51353">
    <property type="entry name" value="ARSC"/>
    <property type="match status" value="1"/>
</dbReference>
<dbReference type="NCBIfam" id="TIGR01617">
    <property type="entry name" value="arsC_related"/>
    <property type="match status" value="1"/>
</dbReference>
<organism evidence="3 4">
    <name type="scientific">Bacteroides xylanisolvens</name>
    <dbReference type="NCBI Taxonomy" id="371601"/>
    <lineage>
        <taxon>Bacteria</taxon>
        <taxon>Pseudomonadati</taxon>
        <taxon>Bacteroidota</taxon>
        <taxon>Bacteroidia</taxon>
        <taxon>Bacteroidales</taxon>
        <taxon>Bacteroidaceae</taxon>
        <taxon>Bacteroides</taxon>
    </lineage>
</organism>